<comment type="caution">
    <text evidence="1">The sequence shown here is derived from an EMBL/GenBank/DDBJ whole genome shotgun (WGS) entry which is preliminary data.</text>
</comment>
<evidence type="ECO:0000313" key="1">
    <source>
        <dbReference type="EMBL" id="PWJ75444.1"/>
    </source>
</evidence>
<keyword evidence="2" id="KW-1185">Reference proteome</keyword>
<dbReference type="RefSeq" id="WP_109626392.1">
    <property type="nucleotide sequence ID" value="NZ_CABJAT010000006.1"/>
</dbReference>
<proteinExistence type="predicted"/>
<organism evidence="1 2">
    <name type="scientific">Murimonas intestini</name>
    <dbReference type="NCBI Taxonomy" id="1337051"/>
    <lineage>
        <taxon>Bacteria</taxon>
        <taxon>Bacillati</taxon>
        <taxon>Bacillota</taxon>
        <taxon>Clostridia</taxon>
        <taxon>Lachnospirales</taxon>
        <taxon>Lachnospiraceae</taxon>
        <taxon>Murimonas</taxon>
    </lineage>
</organism>
<reference evidence="1 2" key="1">
    <citation type="submission" date="2018-05" db="EMBL/GenBank/DDBJ databases">
        <authorList>
            <person name="Goeker M."/>
            <person name="Huntemann M."/>
            <person name="Clum A."/>
            <person name="Pillay M."/>
            <person name="Palaniappan K."/>
            <person name="Varghese N."/>
            <person name="Mikhailova N."/>
            <person name="Stamatis D."/>
            <person name="Reddy T."/>
            <person name="Daum C."/>
            <person name="Shapiro N."/>
            <person name="Ivanova N."/>
            <person name="Kyrpides N."/>
            <person name="Woyke T."/>
        </authorList>
    </citation>
    <scope>NUCLEOTIDE SEQUENCE [LARGE SCALE GENOMIC DNA]</scope>
    <source>
        <strain evidence="1 2">DSM 26524</strain>
    </source>
</reference>
<gene>
    <name evidence="1" type="ORF">C7383_10613</name>
</gene>
<sequence>MSWKNNKNPAIYKRIREAVLEDGSLPKGFGLHVNHLEWYLCYVDGAYDSRLHYQPALIPEQPFGPVKGVIKAVGQGNIKKASIKAERYFRKYKCLPIMEPFRKWINGQTMYLKHVMNFCWNIITQSDNAETVKFGLVFMEVLDTGANPELVKVIRCLAVCEEFTFYCLYLMGRWKNSNDEIFRLAQKLRGWGKTYAVRLLRPETEVMKRWIVTEGCICSAGSAFLALDCARKVDLAEYLSRENISREEVNGAEMIIGGIMDESQLKGISLYPEPVPMLLAYLWRRKEFIPSAEGFDVIAKIALYAEKKEGEGWAVCLGLARELMEQTLGREIISKGLCRGAGFGAATYLDIDYAPFVFELMQEEFDRYFYLCQNLMAKNKMVDECVSLFEERLPLEEMEQGMGGRWYFEANYKLYQRLNFITSLLGLHPGKGIRLLQCAFVSPASSSRKIALVVLEIWMLDKEESLRHAYPQLYTSVRKAILREKKRDMRRKLEELIFTSGKKRRKAE</sequence>
<evidence type="ECO:0008006" key="3">
    <source>
        <dbReference type="Google" id="ProtNLM"/>
    </source>
</evidence>
<protein>
    <recommendedName>
        <fullName evidence="3">DUF5724 domain-containing protein</fullName>
    </recommendedName>
</protein>
<accession>A0AB73T3W8</accession>
<evidence type="ECO:0000313" key="2">
    <source>
        <dbReference type="Proteomes" id="UP000245412"/>
    </source>
</evidence>
<dbReference type="AlphaFoldDB" id="A0AB73T3W8"/>
<name>A0AB73T3W8_9FIRM</name>
<dbReference type="Proteomes" id="UP000245412">
    <property type="component" value="Unassembled WGS sequence"/>
</dbReference>
<dbReference type="EMBL" id="QGGY01000006">
    <property type="protein sequence ID" value="PWJ75444.1"/>
    <property type="molecule type" value="Genomic_DNA"/>
</dbReference>